<feature type="domain" description="Transcription factor CBF/NF-Y/archaeal histone" evidence="8">
    <location>
        <begin position="110"/>
        <end position="167"/>
    </location>
</feature>
<feature type="compositionally biased region" description="Acidic residues" evidence="7">
    <location>
        <begin position="234"/>
        <end position="252"/>
    </location>
</feature>
<dbReference type="Proteomes" id="UP000198372">
    <property type="component" value="Unassembled WGS sequence"/>
</dbReference>
<evidence type="ECO:0000313" key="10">
    <source>
        <dbReference type="Proteomes" id="UP000198372"/>
    </source>
</evidence>
<dbReference type="GO" id="GO:0001228">
    <property type="term" value="F:DNA-binding transcription activator activity, RNA polymerase II-specific"/>
    <property type="evidence" value="ECO:0007669"/>
    <property type="project" value="TreeGrafter"/>
</dbReference>
<dbReference type="GO" id="GO:0016602">
    <property type="term" value="C:CCAAT-binding factor complex"/>
    <property type="evidence" value="ECO:0007669"/>
    <property type="project" value="TreeGrafter"/>
</dbReference>
<evidence type="ECO:0000256" key="4">
    <source>
        <dbReference type="ARBA" id="ARBA00023163"/>
    </source>
</evidence>
<protein>
    <submittedName>
        <fullName evidence="9">BQ2448_3541 protein</fullName>
    </submittedName>
</protein>
<dbReference type="Pfam" id="PF00808">
    <property type="entry name" value="CBFD_NFYB_HMF"/>
    <property type="match status" value="1"/>
</dbReference>
<dbReference type="AlphaFoldDB" id="A0A238FDD0"/>
<feature type="region of interest" description="Disordered" evidence="7">
    <location>
        <begin position="1"/>
        <end position="82"/>
    </location>
</feature>
<keyword evidence="2" id="KW-0805">Transcription regulation</keyword>
<evidence type="ECO:0000256" key="1">
    <source>
        <dbReference type="ARBA" id="ARBA00004123"/>
    </source>
</evidence>
<keyword evidence="10" id="KW-1185">Reference proteome</keyword>
<comment type="similarity">
    <text evidence="6">Belongs to the NFYC/HAP5 subunit family.</text>
</comment>
<feature type="compositionally biased region" description="Basic and acidic residues" evidence="7">
    <location>
        <begin position="20"/>
        <end position="58"/>
    </location>
</feature>
<feature type="region of interest" description="Disordered" evidence="7">
    <location>
        <begin position="189"/>
        <end position="301"/>
    </location>
</feature>
<gene>
    <name evidence="9" type="ORF">BQ2448_3541</name>
</gene>
<evidence type="ECO:0000256" key="5">
    <source>
        <dbReference type="ARBA" id="ARBA00023242"/>
    </source>
</evidence>
<reference evidence="10" key="1">
    <citation type="submission" date="2016-09" db="EMBL/GenBank/DDBJ databases">
        <authorList>
            <person name="Jeantristanb JTB J.-T."/>
            <person name="Ricardo R."/>
        </authorList>
    </citation>
    <scope>NUCLEOTIDE SEQUENCE [LARGE SCALE GENOMIC DNA]</scope>
</reference>
<evidence type="ECO:0000313" key="9">
    <source>
        <dbReference type="EMBL" id="SCV70779.1"/>
    </source>
</evidence>
<dbReference type="EMBL" id="FMSP01000006">
    <property type="protein sequence ID" value="SCV70779.1"/>
    <property type="molecule type" value="Genomic_DNA"/>
</dbReference>
<dbReference type="STRING" id="269621.A0A238FDD0"/>
<dbReference type="GO" id="GO:0000978">
    <property type="term" value="F:RNA polymerase II cis-regulatory region sequence-specific DNA binding"/>
    <property type="evidence" value="ECO:0007669"/>
    <property type="project" value="TreeGrafter"/>
</dbReference>
<dbReference type="Gene3D" id="1.10.20.10">
    <property type="entry name" value="Histone, subunit A"/>
    <property type="match status" value="1"/>
</dbReference>
<dbReference type="InterPro" id="IPR009072">
    <property type="entry name" value="Histone-fold"/>
</dbReference>
<dbReference type="InterPro" id="IPR050568">
    <property type="entry name" value="Transcr_DNA_Rep_Reg"/>
</dbReference>
<dbReference type="InterPro" id="IPR003958">
    <property type="entry name" value="CBFA_NFYB_domain"/>
</dbReference>
<feature type="compositionally biased region" description="Basic residues" evidence="7">
    <location>
        <begin position="263"/>
        <end position="280"/>
    </location>
</feature>
<dbReference type="PANTHER" id="PTHR10252:SF8">
    <property type="entry name" value="NUCLEAR TRANSCRIPTION FACTOR Y SUBUNIT GAMMA"/>
    <property type="match status" value="1"/>
</dbReference>
<feature type="compositionally biased region" description="Low complexity" evidence="7">
    <location>
        <begin position="190"/>
        <end position="205"/>
    </location>
</feature>
<comment type="subcellular location">
    <subcellularLocation>
        <location evidence="1">Nucleus</location>
    </subcellularLocation>
</comment>
<keyword evidence="3" id="KW-0238">DNA-binding</keyword>
<dbReference type="GO" id="GO:0046982">
    <property type="term" value="F:protein heterodimerization activity"/>
    <property type="evidence" value="ECO:0007669"/>
    <property type="project" value="InterPro"/>
</dbReference>
<keyword evidence="4" id="KW-0804">Transcription</keyword>
<evidence type="ECO:0000256" key="3">
    <source>
        <dbReference type="ARBA" id="ARBA00023125"/>
    </source>
</evidence>
<dbReference type="CDD" id="cd22908">
    <property type="entry name" value="HFD_NFYC-like"/>
    <property type="match status" value="1"/>
</dbReference>
<feature type="compositionally biased region" description="Basic and acidic residues" evidence="7">
    <location>
        <begin position="289"/>
        <end position="301"/>
    </location>
</feature>
<evidence type="ECO:0000256" key="7">
    <source>
        <dbReference type="SAM" id="MobiDB-lite"/>
    </source>
</evidence>
<proteinExistence type="inferred from homology"/>
<name>A0A238FDD0_9BASI</name>
<sequence length="443" mass="48755">MPPTPLSDPGTSTSMGTGETRLDHDAYHELNMHLQQHQHEHDHDHEHERVRELLESKPKRASTSTKNRPRSPSPYRAHPGQSSTEFLTSFWQHSIDIAENVDDDFKHQALPLARIKKVMKSDPEVKASRTQPWLSELFIQEITNRAHMVSLASRRRTLARSDVAEAIAKSDMFDFLVDVVPRDEPILPPSAFVSSSASKSVQDSVEVSEVPKALTSRTILDGFPSGLDVGTTEDAVDDHDDEAGPGEDELAEETPGTSESNARKRASRAIGRSRGRPKKRPATDTGPSRSEREAEHEQARLVAEEQARHAAAMGHLQGKAAEVSNSTATMAAQMLPPNPPSHHSSPNNGMYGLSVQTMQAPPHMMGLSMGMGMGMGMPMSMPMGLPTSAAGSHEEYQRWMLEQFLRSGAHNAHPFMAPGSVPWANPFAYDPSHTFFAHTARRE</sequence>
<keyword evidence="5" id="KW-0539">Nucleus</keyword>
<accession>A0A238FDD0</accession>
<dbReference type="SUPFAM" id="SSF47113">
    <property type="entry name" value="Histone-fold"/>
    <property type="match status" value="1"/>
</dbReference>
<dbReference type="PANTHER" id="PTHR10252">
    <property type="entry name" value="HISTONE-LIKE TRANSCRIPTION FACTOR CCAAT-RELATED"/>
    <property type="match status" value="1"/>
</dbReference>
<evidence type="ECO:0000256" key="2">
    <source>
        <dbReference type="ARBA" id="ARBA00023015"/>
    </source>
</evidence>
<organism evidence="9 10">
    <name type="scientific">Microbotryum intermedium</name>
    <dbReference type="NCBI Taxonomy" id="269621"/>
    <lineage>
        <taxon>Eukaryota</taxon>
        <taxon>Fungi</taxon>
        <taxon>Dikarya</taxon>
        <taxon>Basidiomycota</taxon>
        <taxon>Pucciniomycotina</taxon>
        <taxon>Microbotryomycetes</taxon>
        <taxon>Microbotryales</taxon>
        <taxon>Microbotryaceae</taxon>
        <taxon>Microbotryum</taxon>
    </lineage>
</organism>
<evidence type="ECO:0000259" key="8">
    <source>
        <dbReference type="Pfam" id="PF00808"/>
    </source>
</evidence>
<dbReference type="OrthoDB" id="1272441at2759"/>
<evidence type="ECO:0000256" key="6">
    <source>
        <dbReference type="ARBA" id="ARBA00038129"/>
    </source>
</evidence>